<dbReference type="RefSeq" id="WP_176066959.1">
    <property type="nucleotide sequence ID" value="NZ_JABWMJ010000002.1"/>
</dbReference>
<sequence>MTDSVAVVVLAAGLGSRFGGPLHKLAQPLGDSTVLSRTLETSIATGLPVVVVTTQGLSELARRSVAARDVVVVPPVGSAGGLGMGYSISAGVTARPDAAGWIVLPGDMPLVRPSTLLRVAAALTDHLVVYAQHQGRRGHPVGFSLGLYSDLVALSGDEGARRLLARYPALGLEVDDAGVLIDIDTPDDLAAVRHRAPAGEQRAPSNVGV</sequence>
<dbReference type="Gene3D" id="3.90.550.10">
    <property type="entry name" value="Spore Coat Polysaccharide Biosynthesis Protein SpsA, Chain A"/>
    <property type="match status" value="1"/>
</dbReference>
<dbReference type="PANTHER" id="PTHR43777">
    <property type="entry name" value="MOLYBDENUM COFACTOR CYTIDYLYLTRANSFERASE"/>
    <property type="match status" value="1"/>
</dbReference>
<keyword evidence="1" id="KW-0460">Magnesium</keyword>
<evidence type="ECO:0000256" key="1">
    <source>
        <dbReference type="ARBA" id="ARBA00022842"/>
    </source>
</evidence>
<dbReference type="EMBL" id="JABWMJ010000002">
    <property type="protein sequence ID" value="NUZ05251.1"/>
    <property type="molecule type" value="Genomic_DNA"/>
</dbReference>
<accession>A0A7Y6NL79</accession>
<protein>
    <submittedName>
        <fullName evidence="3">Nucleotidyltransferase family protein</fullName>
    </submittedName>
</protein>
<dbReference type="Proteomes" id="UP000529637">
    <property type="component" value="Unassembled WGS sequence"/>
</dbReference>
<dbReference type="Pfam" id="PF12804">
    <property type="entry name" value="NTP_transf_3"/>
    <property type="match status" value="1"/>
</dbReference>
<gene>
    <name evidence="3" type="ORF">HQN59_05690</name>
</gene>
<keyword evidence="4" id="KW-1185">Reference proteome</keyword>
<evidence type="ECO:0000313" key="4">
    <source>
        <dbReference type="Proteomes" id="UP000529637"/>
    </source>
</evidence>
<dbReference type="GO" id="GO:0016779">
    <property type="term" value="F:nucleotidyltransferase activity"/>
    <property type="evidence" value="ECO:0007669"/>
    <property type="project" value="UniProtKB-ARBA"/>
</dbReference>
<proteinExistence type="predicted"/>
<name>A0A7Y6NL79_9BURK</name>
<organism evidence="3 4">
    <name type="scientific">Piscinibacter koreensis</name>
    <dbReference type="NCBI Taxonomy" id="2742824"/>
    <lineage>
        <taxon>Bacteria</taxon>
        <taxon>Pseudomonadati</taxon>
        <taxon>Pseudomonadota</taxon>
        <taxon>Betaproteobacteria</taxon>
        <taxon>Burkholderiales</taxon>
        <taxon>Sphaerotilaceae</taxon>
        <taxon>Piscinibacter</taxon>
    </lineage>
</organism>
<dbReference type="AlphaFoldDB" id="A0A7Y6NL79"/>
<feature type="domain" description="MobA-like NTP transferase" evidence="2">
    <location>
        <begin position="7"/>
        <end position="167"/>
    </location>
</feature>
<dbReference type="CDD" id="cd04182">
    <property type="entry name" value="GT_2_like_f"/>
    <property type="match status" value="1"/>
</dbReference>
<comment type="caution">
    <text evidence="3">The sequence shown here is derived from an EMBL/GenBank/DDBJ whole genome shotgun (WGS) entry which is preliminary data.</text>
</comment>
<keyword evidence="3" id="KW-0808">Transferase</keyword>
<reference evidence="3 4" key="1">
    <citation type="submission" date="2020-06" db="EMBL/GenBank/DDBJ databases">
        <title>Schlegella sp. ID0723 isolated from air conditioner.</title>
        <authorList>
            <person name="Kim D.Y."/>
            <person name="Kim D.-U."/>
        </authorList>
    </citation>
    <scope>NUCLEOTIDE SEQUENCE [LARGE SCALE GENOMIC DNA]</scope>
    <source>
        <strain evidence="3 4">ID0723</strain>
    </source>
</reference>
<dbReference type="InterPro" id="IPR029044">
    <property type="entry name" value="Nucleotide-diphossugar_trans"/>
</dbReference>
<dbReference type="PANTHER" id="PTHR43777:SF1">
    <property type="entry name" value="MOLYBDENUM COFACTOR CYTIDYLYLTRANSFERASE"/>
    <property type="match status" value="1"/>
</dbReference>
<dbReference type="InterPro" id="IPR025877">
    <property type="entry name" value="MobA-like_NTP_Trfase"/>
</dbReference>
<dbReference type="SUPFAM" id="SSF53448">
    <property type="entry name" value="Nucleotide-diphospho-sugar transferases"/>
    <property type="match status" value="1"/>
</dbReference>
<evidence type="ECO:0000259" key="2">
    <source>
        <dbReference type="Pfam" id="PF12804"/>
    </source>
</evidence>
<evidence type="ECO:0000313" key="3">
    <source>
        <dbReference type="EMBL" id="NUZ05251.1"/>
    </source>
</evidence>